<evidence type="ECO:0000313" key="4">
    <source>
        <dbReference type="EMBL" id="KKQ39110.1"/>
    </source>
</evidence>
<evidence type="ECO:0000259" key="3">
    <source>
        <dbReference type="Pfam" id="PF02096"/>
    </source>
</evidence>
<evidence type="ECO:0000256" key="2">
    <source>
        <dbReference type="SAM" id="Phobius"/>
    </source>
</evidence>
<comment type="subcellular location">
    <subcellularLocation>
        <location evidence="1">Membrane</location>
        <topology evidence="1">Multi-pass membrane protein</topology>
    </subcellularLocation>
</comment>
<dbReference type="AlphaFoldDB" id="A0A0G0HKN7"/>
<feature type="transmembrane region" description="Helical" evidence="2">
    <location>
        <begin position="206"/>
        <end position="225"/>
    </location>
</feature>
<reference evidence="4 5" key="1">
    <citation type="journal article" date="2015" name="Nature">
        <title>rRNA introns, odd ribosomes, and small enigmatic genomes across a large radiation of phyla.</title>
        <authorList>
            <person name="Brown C.T."/>
            <person name="Hug L.A."/>
            <person name="Thomas B.C."/>
            <person name="Sharon I."/>
            <person name="Castelle C.J."/>
            <person name="Singh A."/>
            <person name="Wilkins M.J."/>
            <person name="Williams K.H."/>
            <person name="Banfield J.F."/>
        </authorList>
    </citation>
    <scope>NUCLEOTIDE SEQUENCE [LARGE SCALE GENOMIC DNA]</scope>
</reference>
<dbReference type="InterPro" id="IPR028055">
    <property type="entry name" value="YidC/Oxa/ALB_C"/>
</dbReference>
<comment type="caution">
    <text evidence="4">The sequence shown here is derived from an EMBL/GenBank/DDBJ whole genome shotgun (WGS) entry which is preliminary data.</text>
</comment>
<feature type="transmembrane region" description="Helical" evidence="2">
    <location>
        <begin position="183"/>
        <end position="200"/>
    </location>
</feature>
<name>A0A0G0HKN7_9BACT</name>
<proteinExistence type="inferred from homology"/>
<feature type="transmembrane region" description="Helical" evidence="2">
    <location>
        <begin position="154"/>
        <end position="171"/>
    </location>
</feature>
<protein>
    <submittedName>
        <fullName evidence="4">Membrane protein insertase YidC</fullName>
    </submittedName>
</protein>
<accession>A0A0G0HKN7</accession>
<gene>
    <name evidence="4" type="ORF">US58_C0041G0008</name>
</gene>
<dbReference type="Proteomes" id="UP000034333">
    <property type="component" value="Unassembled WGS sequence"/>
</dbReference>
<dbReference type="EMBL" id="LBTN01000041">
    <property type="protein sequence ID" value="KKQ39110.1"/>
    <property type="molecule type" value="Genomic_DNA"/>
</dbReference>
<feature type="transmembrane region" description="Helical" evidence="2">
    <location>
        <begin position="29"/>
        <end position="51"/>
    </location>
</feature>
<evidence type="ECO:0000256" key="1">
    <source>
        <dbReference type="RuleBase" id="RU003945"/>
    </source>
</evidence>
<feature type="transmembrane region" description="Helical" evidence="2">
    <location>
        <begin position="5"/>
        <end position="23"/>
    </location>
</feature>
<feature type="domain" description="Membrane insertase YidC/Oxa/ALB C-terminal" evidence="3">
    <location>
        <begin position="31"/>
        <end position="218"/>
    </location>
</feature>
<dbReference type="Pfam" id="PF02096">
    <property type="entry name" value="60KD_IMP"/>
    <property type="match status" value="1"/>
</dbReference>
<organism evidence="4 5">
    <name type="scientific">Candidatus Magasanikbacteria bacterium GW2011_GWA2_37_8</name>
    <dbReference type="NCBI Taxonomy" id="1619036"/>
    <lineage>
        <taxon>Bacteria</taxon>
        <taxon>Candidatus Magasanikiibacteriota</taxon>
    </lineage>
</organism>
<sequence>MLSTIWFIFLYQPLFNALIWIYSNIADFNLGWAVIWLTIFLRILLLPLTFITERNSIRQEKAEEEALAESKAFEHDSVARSEIIRKVMKKHKISPWAKVLTLLIQLLVLVLLYQVFIRGISGDKIVKILYNGIDFPGKINTIFYGFEVGKVHDAIWAGITALYLFFSIIIENRKSKIWQPSQVTFLLIFPLFTFFALWLLPMVKSLFILTSMIFSDIIHILRMIFFPAPKVEKK</sequence>
<dbReference type="STRING" id="1619036.US58_C0041G0008"/>
<keyword evidence="2" id="KW-1133">Transmembrane helix</keyword>
<keyword evidence="2" id="KW-0472">Membrane</keyword>
<keyword evidence="1 2" id="KW-0812">Transmembrane</keyword>
<evidence type="ECO:0000313" key="5">
    <source>
        <dbReference type="Proteomes" id="UP000034333"/>
    </source>
</evidence>
<feature type="transmembrane region" description="Helical" evidence="2">
    <location>
        <begin position="95"/>
        <end position="116"/>
    </location>
</feature>
<dbReference type="GO" id="GO:0016020">
    <property type="term" value="C:membrane"/>
    <property type="evidence" value="ECO:0007669"/>
    <property type="project" value="UniProtKB-SubCell"/>
</dbReference>
<comment type="similarity">
    <text evidence="1">Belongs to the OXA1/ALB3/YidC family.</text>
</comment>